<organism evidence="2 3">
    <name type="scientific">Candidatus Glassbacteria bacterium GWA2_58_10</name>
    <dbReference type="NCBI Taxonomy" id="1817865"/>
    <lineage>
        <taxon>Bacteria</taxon>
        <taxon>Candidatus Glassiibacteriota</taxon>
    </lineage>
</organism>
<reference evidence="2 3" key="1">
    <citation type="journal article" date="2016" name="Nat. Commun.">
        <title>Thousands of microbial genomes shed light on interconnected biogeochemical processes in an aquifer system.</title>
        <authorList>
            <person name="Anantharaman K."/>
            <person name="Brown C.T."/>
            <person name="Hug L.A."/>
            <person name="Sharon I."/>
            <person name="Castelle C.J."/>
            <person name="Probst A.J."/>
            <person name="Thomas B.C."/>
            <person name="Singh A."/>
            <person name="Wilkins M.J."/>
            <person name="Karaoz U."/>
            <person name="Brodie E.L."/>
            <person name="Williams K.H."/>
            <person name="Hubbard S.S."/>
            <person name="Banfield J.F."/>
        </authorList>
    </citation>
    <scope>NUCLEOTIDE SEQUENCE [LARGE SCALE GENOMIC DNA]</scope>
</reference>
<proteinExistence type="predicted"/>
<dbReference type="Pfam" id="PF13860">
    <property type="entry name" value="FlgD_ig"/>
    <property type="match status" value="1"/>
</dbReference>
<dbReference type="Gene3D" id="2.60.40.4070">
    <property type="match status" value="1"/>
</dbReference>
<evidence type="ECO:0000313" key="3">
    <source>
        <dbReference type="Proteomes" id="UP000176992"/>
    </source>
</evidence>
<gene>
    <name evidence="2" type="ORF">A2Z86_00765</name>
</gene>
<dbReference type="Proteomes" id="UP000176992">
    <property type="component" value="Unassembled WGS sequence"/>
</dbReference>
<dbReference type="EMBL" id="MFIV01000046">
    <property type="protein sequence ID" value="OGF99069.1"/>
    <property type="molecule type" value="Genomic_DNA"/>
</dbReference>
<sequence>MDDALRSTGSYTVYDYIAALKDQYEMEAIKEAIEDAIQHNLPPSPGMLLAAAESVPLELPKSFKLSQNCPNPFNPSTTISFGLLTEEGNVDLSIYNLRGVKVKTLLNGPRGAGTYAVFWDGMDDYGRKAASGIYFYRLTAGQLISTKKMVLIK</sequence>
<protein>
    <recommendedName>
        <fullName evidence="1">FlgD/Vpr Ig-like domain-containing protein</fullName>
    </recommendedName>
</protein>
<dbReference type="AlphaFoldDB" id="A0A1F5YFY9"/>
<evidence type="ECO:0000259" key="1">
    <source>
        <dbReference type="Pfam" id="PF13860"/>
    </source>
</evidence>
<feature type="domain" description="FlgD/Vpr Ig-like" evidence="1">
    <location>
        <begin position="77"/>
        <end position="140"/>
    </location>
</feature>
<comment type="caution">
    <text evidence="2">The sequence shown here is derived from an EMBL/GenBank/DDBJ whole genome shotgun (WGS) entry which is preliminary data.</text>
</comment>
<accession>A0A1F5YFY9</accession>
<dbReference type="NCBIfam" id="TIGR04183">
    <property type="entry name" value="Por_Secre_tail"/>
    <property type="match status" value="1"/>
</dbReference>
<evidence type="ECO:0000313" key="2">
    <source>
        <dbReference type="EMBL" id="OGF99069.1"/>
    </source>
</evidence>
<dbReference type="InterPro" id="IPR025965">
    <property type="entry name" value="FlgD/Vpr_Ig-like"/>
</dbReference>
<dbReference type="InterPro" id="IPR026444">
    <property type="entry name" value="Secre_tail"/>
</dbReference>
<name>A0A1F5YFY9_9BACT</name>